<evidence type="ECO:0000259" key="2">
    <source>
        <dbReference type="Pfam" id="PF13976"/>
    </source>
</evidence>
<feature type="compositionally biased region" description="Basic and acidic residues" evidence="1">
    <location>
        <begin position="497"/>
        <end position="507"/>
    </location>
</feature>
<dbReference type="AlphaFoldDB" id="A0A6L2LU50"/>
<feature type="domain" description="GAG-pre-integrase" evidence="2">
    <location>
        <begin position="212"/>
        <end position="284"/>
    </location>
</feature>
<gene>
    <name evidence="3" type="ORF">Tci_037284</name>
</gene>
<protein>
    <submittedName>
        <fullName evidence="3">Ribonuclease H-like domain-containing protein</fullName>
    </submittedName>
</protein>
<reference evidence="3" key="1">
    <citation type="journal article" date="2019" name="Sci. Rep.">
        <title>Draft genome of Tanacetum cinerariifolium, the natural source of mosquito coil.</title>
        <authorList>
            <person name="Yamashiro T."/>
            <person name="Shiraishi A."/>
            <person name="Satake H."/>
            <person name="Nakayama K."/>
        </authorList>
    </citation>
    <scope>NUCLEOTIDE SEQUENCE</scope>
</reference>
<name>A0A6L2LU50_TANCI</name>
<evidence type="ECO:0000256" key="1">
    <source>
        <dbReference type="SAM" id="MobiDB-lite"/>
    </source>
</evidence>
<organism evidence="3">
    <name type="scientific">Tanacetum cinerariifolium</name>
    <name type="common">Dalmatian daisy</name>
    <name type="synonym">Chrysanthemum cinerariifolium</name>
    <dbReference type="NCBI Taxonomy" id="118510"/>
    <lineage>
        <taxon>Eukaryota</taxon>
        <taxon>Viridiplantae</taxon>
        <taxon>Streptophyta</taxon>
        <taxon>Embryophyta</taxon>
        <taxon>Tracheophyta</taxon>
        <taxon>Spermatophyta</taxon>
        <taxon>Magnoliopsida</taxon>
        <taxon>eudicotyledons</taxon>
        <taxon>Gunneridae</taxon>
        <taxon>Pentapetalae</taxon>
        <taxon>asterids</taxon>
        <taxon>campanulids</taxon>
        <taxon>Asterales</taxon>
        <taxon>Asteraceae</taxon>
        <taxon>Asteroideae</taxon>
        <taxon>Anthemideae</taxon>
        <taxon>Anthemidinae</taxon>
        <taxon>Tanacetum</taxon>
    </lineage>
</organism>
<accession>A0A6L2LU50</accession>
<feature type="compositionally biased region" description="Polar residues" evidence="1">
    <location>
        <begin position="181"/>
        <end position="190"/>
    </location>
</feature>
<dbReference type="Pfam" id="PF13976">
    <property type="entry name" value="gag_pre-integrs"/>
    <property type="match status" value="1"/>
</dbReference>
<dbReference type="EMBL" id="BKCJ010005175">
    <property type="protein sequence ID" value="GEU65306.1"/>
    <property type="molecule type" value="Genomic_DNA"/>
</dbReference>
<feature type="region of interest" description="Disordered" evidence="1">
    <location>
        <begin position="128"/>
        <end position="193"/>
    </location>
</feature>
<feature type="region of interest" description="Disordered" evidence="1">
    <location>
        <begin position="405"/>
        <end position="513"/>
    </location>
</feature>
<feature type="compositionally biased region" description="Low complexity" evidence="1">
    <location>
        <begin position="479"/>
        <end position="491"/>
    </location>
</feature>
<sequence length="722" mass="83290">MFKLDLEPLSLKLRKNREQARALKPLDNHLDYACKFTTRIQELLVYVTATCPSSRNESEKLVVVTPLNQNRKVRAKSSKSNKKNEWKSTGKVFTNVRHGWLPTRRTFTIDGTKCPLTRITFTKVVPPRKPAQTKVIKKTPPSSVSLGKPNETKTMSSSSNPRIVQSRHSSNSEPNQDWGLNVSNPPSSSHVQRRSYRSSFGIDLLMGSRETNLYTLSLDDMLKSSPICLSSKASKTKAWLRHQQLYHLNFGTINQLAKQGLIRGLPKLKYKKDHMCSACSLGKSKKYTHKPKYEDPIQEKLYLLHMDLCGLMHIESINGKKYHFIKEKVENDVVELYFVKTEYQLAGIFTKALAWERFEFLLSRLGMKREKDPIYRMVIPMEMMSGEIKAFVDYSNYLAKSKGDKPVKGKGKGLMTRKVKISSRNSRETDEDKGRLNVRQSSLVIGRETTTKERKNDYILQQRPKGPSEGSGMNPEVPDGPSDSSSSSLSGSDDEIKDISSDDERTEPPFTSVDSLTQYELKLKLKLYNMMQNSDKDSKKRKRKDADTSSSKKVIIEQRVKVNQKARIMELKQRNHEDYCSDIPYDEMDDPDITMEEYVQCKTQRALKNDKVYNWETATYGKIRYNEDVHYLRFFEMEFPTIVYDDALTSKLEFSSLEFSSEPMVSPQHVDEVNWKIETSFFEFDDENYTIIYENDLFSYKIVSANDLKLDMDNGDDKIDIK</sequence>
<dbReference type="InterPro" id="IPR025724">
    <property type="entry name" value="GAG-pre-integrase_dom"/>
</dbReference>
<feature type="compositionally biased region" description="Polar residues" evidence="1">
    <location>
        <begin position="152"/>
        <end position="175"/>
    </location>
</feature>
<comment type="caution">
    <text evidence="3">The sequence shown here is derived from an EMBL/GenBank/DDBJ whole genome shotgun (WGS) entry which is preliminary data.</text>
</comment>
<feature type="compositionally biased region" description="Basic residues" evidence="1">
    <location>
        <begin position="408"/>
        <end position="421"/>
    </location>
</feature>
<proteinExistence type="predicted"/>
<feature type="compositionally biased region" description="Basic and acidic residues" evidence="1">
    <location>
        <begin position="425"/>
        <end position="435"/>
    </location>
</feature>
<feature type="region of interest" description="Disordered" evidence="1">
    <location>
        <begin position="532"/>
        <end position="552"/>
    </location>
</feature>
<evidence type="ECO:0000313" key="3">
    <source>
        <dbReference type="EMBL" id="GEU65306.1"/>
    </source>
</evidence>